<evidence type="ECO:0000313" key="3">
    <source>
        <dbReference type="Proteomes" id="UP000505355"/>
    </source>
</evidence>
<organism evidence="2 3">
    <name type="scientific">Mucilaginibacter mali</name>
    <dbReference type="NCBI Taxonomy" id="2740462"/>
    <lineage>
        <taxon>Bacteria</taxon>
        <taxon>Pseudomonadati</taxon>
        <taxon>Bacteroidota</taxon>
        <taxon>Sphingobacteriia</taxon>
        <taxon>Sphingobacteriales</taxon>
        <taxon>Sphingobacteriaceae</taxon>
        <taxon>Mucilaginibacter</taxon>
    </lineage>
</organism>
<dbReference type="AlphaFoldDB" id="A0A7D4UM29"/>
<feature type="transmembrane region" description="Helical" evidence="1">
    <location>
        <begin position="6"/>
        <end position="24"/>
    </location>
</feature>
<feature type="transmembrane region" description="Helical" evidence="1">
    <location>
        <begin position="31"/>
        <end position="50"/>
    </location>
</feature>
<protein>
    <submittedName>
        <fullName evidence="2">Uncharacterized protein</fullName>
    </submittedName>
</protein>
<feature type="transmembrane region" description="Helical" evidence="1">
    <location>
        <begin position="114"/>
        <end position="138"/>
    </location>
</feature>
<keyword evidence="1" id="KW-1133">Transmembrane helix</keyword>
<reference evidence="2 3" key="1">
    <citation type="submission" date="2020-05" db="EMBL/GenBank/DDBJ databases">
        <title>Mucilaginibacter mali sp. nov.</title>
        <authorList>
            <person name="Kim H.S."/>
            <person name="Lee K.C."/>
            <person name="Suh M.K."/>
            <person name="Kim J.-S."/>
            <person name="Han K.-I."/>
            <person name="Eom M.K."/>
            <person name="Shin Y.K."/>
            <person name="Lee J.-S."/>
        </authorList>
    </citation>
    <scope>NUCLEOTIDE SEQUENCE [LARGE SCALE GENOMIC DNA]</scope>
    <source>
        <strain evidence="2 3">G2-14</strain>
    </source>
</reference>
<evidence type="ECO:0000313" key="2">
    <source>
        <dbReference type="EMBL" id="QKJ30681.1"/>
    </source>
</evidence>
<keyword evidence="1" id="KW-0472">Membrane</keyword>
<accession>A0A7D4UM29</accession>
<keyword evidence="1" id="KW-0812">Transmembrane</keyword>
<sequence length="222" mass="26081">MPAYITVNTTAEAVCFLLSLACLYKDKEPAWRLFIFFLLTTVIVEMGGIYVRDQMQLPNYMIYNVFLLIECLVQYYFFYFLYKTYHDTKKLLIGWLIAFALFYFAELISKHFGAYVSVSSTVMSVGLILASVYFYYLLLREKRSRQLAAYAPFWWVNGTICFYFAGIACNLFFRYLVQDQTPGVGHSARYIVFSMLNVLLYLNWSYAFICRYRQRISSSSSD</sequence>
<gene>
    <name evidence="2" type="ORF">HQ865_13260</name>
</gene>
<feature type="transmembrane region" description="Helical" evidence="1">
    <location>
        <begin position="91"/>
        <end position="108"/>
    </location>
</feature>
<name>A0A7D4UM29_9SPHI</name>
<dbReference type="RefSeq" id="WP_173415354.1">
    <property type="nucleotide sequence ID" value="NZ_CP054139.1"/>
</dbReference>
<feature type="transmembrane region" description="Helical" evidence="1">
    <location>
        <begin position="62"/>
        <end position="82"/>
    </location>
</feature>
<feature type="transmembrane region" description="Helical" evidence="1">
    <location>
        <begin position="188"/>
        <end position="209"/>
    </location>
</feature>
<evidence type="ECO:0000256" key="1">
    <source>
        <dbReference type="SAM" id="Phobius"/>
    </source>
</evidence>
<keyword evidence="3" id="KW-1185">Reference proteome</keyword>
<dbReference type="EMBL" id="CP054139">
    <property type="protein sequence ID" value="QKJ30681.1"/>
    <property type="molecule type" value="Genomic_DNA"/>
</dbReference>
<dbReference type="Proteomes" id="UP000505355">
    <property type="component" value="Chromosome"/>
</dbReference>
<feature type="transmembrane region" description="Helical" evidence="1">
    <location>
        <begin position="150"/>
        <end position="176"/>
    </location>
</feature>
<proteinExistence type="predicted"/>
<dbReference type="KEGG" id="mmab:HQ865_13260"/>